<gene>
    <name evidence="1" type="ORF">KIK155_LOCUS25820</name>
</gene>
<proteinExistence type="predicted"/>
<evidence type="ECO:0000313" key="1">
    <source>
        <dbReference type="EMBL" id="CAF3688438.1"/>
    </source>
</evidence>
<comment type="caution">
    <text evidence="1">The sequence shown here is derived from an EMBL/GenBank/DDBJ whole genome shotgun (WGS) entry which is preliminary data.</text>
</comment>
<dbReference type="EMBL" id="CAJNYV010004712">
    <property type="protein sequence ID" value="CAF3688438.1"/>
    <property type="molecule type" value="Genomic_DNA"/>
</dbReference>
<protein>
    <submittedName>
        <fullName evidence="1">Uncharacterized protein</fullName>
    </submittedName>
</protein>
<organism evidence="1 2">
    <name type="scientific">Rotaria socialis</name>
    <dbReference type="NCBI Taxonomy" id="392032"/>
    <lineage>
        <taxon>Eukaryota</taxon>
        <taxon>Metazoa</taxon>
        <taxon>Spiralia</taxon>
        <taxon>Gnathifera</taxon>
        <taxon>Rotifera</taxon>
        <taxon>Eurotatoria</taxon>
        <taxon>Bdelloidea</taxon>
        <taxon>Philodinida</taxon>
        <taxon>Philodinidae</taxon>
        <taxon>Rotaria</taxon>
    </lineage>
</organism>
<dbReference type="AlphaFoldDB" id="A0A818TS82"/>
<sequence>MLRIYSNHHALRSICRSISSLPKYETLKLSQPKPHTCRAVVLTGAGKAFTSGIDVKYLSTVAIGELSQIDDSARKALHLR</sequence>
<name>A0A818TS82_9BILA</name>
<dbReference type="SUPFAM" id="SSF52096">
    <property type="entry name" value="ClpP/crotonase"/>
    <property type="match status" value="1"/>
</dbReference>
<reference evidence="1" key="1">
    <citation type="submission" date="2021-02" db="EMBL/GenBank/DDBJ databases">
        <authorList>
            <person name="Nowell W R."/>
        </authorList>
    </citation>
    <scope>NUCLEOTIDE SEQUENCE</scope>
</reference>
<dbReference type="InterPro" id="IPR029045">
    <property type="entry name" value="ClpP/crotonase-like_dom_sf"/>
</dbReference>
<dbReference type="Proteomes" id="UP000663865">
    <property type="component" value="Unassembled WGS sequence"/>
</dbReference>
<evidence type="ECO:0000313" key="2">
    <source>
        <dbReference type="Proteomes" id="UP000663865"/>
    </source>
</evidence>
<dbReference type="Gene3D" id="3.90.226.10">
    <property type="entry name" value="2-enoyl-CoA Hydratase, Chain A, domain 1"/>
    <property type="match status" value="1"/>
</dbReference>
<feature type="non-terminal residue" evidence="1">
    <location>
        <position position="1"/>
    </location>
</feature>
<accession>A0A818TS82</accession>